<gene>
    <name evidence="1" type="ORF">BRADI_1g21461v3</name>
</gene>
<reference evidence="2" key="3">
    <citation type="submission" date="2018-08" db="UniProtKB">
        <authorList>
            <consortium name="EnsemblPlants"/>
        </authorList>
    </citation>
    <scope>IDENTIFICATION</scope>
    <source>
        <strain evidence="2">cv. Bd21</strain>
    </source>
</reference>
<reference evidence="1 2" key="1">
    <citation type="journal article" date="2010" name="Nature">
        <title>Genome sequencing and analysis of the model grass Brachypodium distachyon.</title>
        <authorList>
            <consortium name="International Brachypodium Initiative"/>
        </authorList>
    </citation>
    <scope>NUCLEOTIDE SEQUENCE [LARGE SCALE GENOMIC DNA]</scope>
    <source>
        <strain evidence="1 2">Bd21</strain>
    </source>
</reference>
<protein>
    <submittedName>
        <fullName evidence="1 2">Uncharacterized protein</fullName>
    </submittedName>
</protein>
<dbReference type="AlphaFoldDB" id="A0A2K2DKG3"/>
<evidence type="ECO:0000313" key="2">
    <source>
        <dbReference type="EnsemblPlants" id="PNT74761"/>
    </source>
</evidence>
<organism evidence="1">
    <name type="scientific">Brachypodium distachyon</name>
    <name type="common">Purple false brome</name>
    <name type="synonym">Trachynia distachya</name>
    <dbReference type="NCBI Taxonomy" id="15368"/>
    <lineage>
        <taxon>Eukaryota</taxon>
        <taxon>Viridiplantae</taxon>
        <taxon>Streptophyta</taxon>
        <taxon>Embryophyta</taxon>
        <taxon>Tracheophyta</taxon>
        <taxon>Spermatophyta</taxon>
        <taxon>Magnoliopsida</taxon>
        <taxon>Liliopsida</taxon>
        <taxon>Poales</taxon>
        <taxon>Poaceae</taxon>
        <taxon>BOP clade</taxon>
        <taxon>Pooideae</taxon>
        <taxon>Stipodae</taxon>
        <taxon>Brachypodieae</taxon>
        <taxon>Brachypodium</taxon>
    </lineage>
</organism>
<name>A0A2K2DKG3_BRADI</name>
<keyword evidence="3" id="KW-1185">Reference proteome</keyword>
<dbReference type="Gramene" id="PNT74761">
    <property type="protein sequence ID" value="PNT74761"/>
    <property type="gene ID" value="BRADI_1g21461v3"/>
</dbReference>
<proteinExistence type="predicted"/>
<dbReference type="InParanoid" id="A0A2K2DKG3"/>
<accession>A0A2K2DKG3</accession>
<dbReference type="EMBL" id="CM000880">
    <property type="protein sequence ID" value="PNT74761.1"/>
    <property type="molecule type" value="Genomic_DNA"/>
</dbReference>
<dbReference type="Proteomes" id="UP000008810">
    <property type="component" value="Chromosome 1"/>
</dbReference>
<evidence type="ECO:0000313" key="3">
    <source>
        <dbReference type="Proteomes" id="UP000008810"/>
    </source>
</evidence>
<sequence>MCARRAFEEMPKQTNSPPRRYNVWYCDYCGRRGHLKDFCWNLSGTSLKYSNHFRCGSDSAHDYVVSKGESHTAKVQMTR</sequence>
<dbReference type="EnsemblPlants" id="PNT74761">
    <property type="protein sequence ID" value="PNT74761"/>
    <property type="gene ID" value="BRADI_1g21461v3"/>
</dbReference>
<reference evidence="1" key="2">
    <citation type="submission" date="2017-06" db="EMBL/GenBank/DDBJ databases">
        <title>WGS assembly of Brachypodium distachyon.</title>
        <authorList>
            <consortium name="The International Brachypodium Initiative"/>
            <person name="Lucas S."/>
            <person name="Harmon-Smith M."/>
            <person name="Lail K."/>
            <person name="Tice H."/>
            <person name="Grimwood J."/>
            <person name="Bruce D."/>
            <person name="Barry K."/>
            <person name="Shu S."/>
            <person name="Lindquist E."/>
            <person name="Wang M."/>
            <person name="Pitluck S."/>
            <person name="Vogel J.P."/>
            <person name="Garvin D.F."/>
            <person name="Mockler T.C."/>
            <person name="Schmutz J."/>
            <person name="Rokhsar D."/>
            <person name="Bevan M.W."/>
        </authorList>
    </citation>
    <scope>NUCLEOTIDE SEQUENCE</scope>
    <source>
        <strain evidence="1">Bd21</strain>
    </source>
</reference>
<evidence type="ECO:0000313" key="1">
    <source>
        <dbReference type="EMBL" id="PNT74761.1"/>
    </source>
</evidence>